<dbReference type="GO" id="GO:2001034">
    <property type="term" value="P:positive regulation of double-strand break repair via nonhomologous end joining"/>
    <property type="evidence" value="ECO:0007669"/>
    <property type="project" value="Ensembl"/>
</dbReference>
<dbReference type="GO" id="GO:0035861">
    <property type="term" value="C:site of double-strand break"/>
    <property type="evidence" value="ECO:0000318"/>
    <property type="project" value="GO_Central"/>
</dbReference>
<dbReference type="GO" id="GO:0010569">
    <property type="term" value="P:regulation of double-strand break repair via homologous recombination"/>
    <property type="evidence" value="ECO:0000318"/>
    <property type="project" value="GO_Central"/>
</dbReference>
<feature type="region of interest" description="Disordered" evidence="1">
    <location>
        <begin position="144"/>
        <end position="168"/>
    </location>
</feature>
<evidence type="ECO:0000256" key="1">
    <source>
        <dbReference type="SAM" id="MobiDB-lite"/>
    </source>
</evidence>
<evidence type="ECO:0000313" key="6">
    <source>
        <dbReference type="Ensembl" id="ENSACAP00000039128.1"/>
    </source>
</evidence>
<protein>
    <submittedName>
        <fullName evidence="6">Shieldin complex subunit 2</fullName>
    </submittedName>
</protein>
<dbReference type="InterPro" id="IPR029715">
    <property type="entry name" value="FAM35A"/>
</dbReference>
<keyword evidence="7" id="KW-1185">Reference proteome</keyword>
<dbReference type="InterPro" id="IPR049507">
    <property type="entry name" value="SHLD2_OB1"/>
</dbReference>
<keyword evidence="2" id="KW-0812">Transmembrane</keyword>
<sequence>MSGASQIHIFVGAPIIPTLLKKPKEDISSTDTFEKWKKLYLSFTKDTSLLCAKKDRCPDHADHQMPKSEALTACFKDEFTPNFGGKSEIANLTDCAVYSQSIKSFSNTNEIGESTGIICHVSGDVNSTKNQMNHLIYKDLFNPVKTNEQQSKQSEDNEEDINSMKRNDFDISLLAPSTSRNINKMKSAEQDDNPPAFQCDHCQPLGQYVKTSCPQKMDKSKMDKPLHLCTCLGISTDTEYHSILTSSQAALLSGRHAVEQNSIPIKPAQEQGVKMYESCRDLETVLDPFIQINENGSVYPDLDELNCRHTYESSLELFDSNSPEKENLIFEETHFQENVGLSTHHSPDNKPNNELCYTEQSKTETLCFQRDLSAKRPRTFEDISPAIHFRSGNEKRSKKAMSAYSSICPVPQVKEQNILRCKTVQKYSSLLKECISKGQKYTVLVTVLHPCHVKEIKIKSGTKLPSRVPLATVVVFDQSEIQRKVVLWRAAAFWSLTVFPGDIILLTDVILYENSWTGETMLQSTFTTQLLNLGSCSNIHPNKFSQIVAVNILQDLLTYVSSKHAYLETLPQRKRQTLNNIQHVLLDELRPDVLVHSVLKIVDLTVLTESTYSFKGETQRKIVLTVEQIKDQNYTLVLWGALTALYPQLQRKRGKKRLIYVILLNYVLMQSAAIWYFIANPCFHNKPFFSKFNYHRNREGGYEICVQVTSELIEKIFLNIPAEWQSKTIEPPLDTTYGMIVADLCHALLTDTKATYLLTIRSHFILDENSYPLEKDFHLLSSNPGSGVSARF</sequence>
<dbReference type="Pfam" id="PF21669">
    <property type="entry name" value="SHLD2_OB1"/>
    <property type="match status" value="1"/>
</dbReference>
<reference evidence="6" key="3">
    <citation type="submission" date="2025-09" db="UniProtKB">
        <authorList>
            <consortium name="Ensembl"/>
        </authorList>
    </citation>
    <scope>IDENTIFICATION</scope>
</reference>
<proteinExistence type="predicted"/>
<evidence type="ECO:0000259" key="4">
    <source>
        <dbReference type="Pfam" id="PF21669"/>
    </source>
</evidence>
<feature type="domain" description="Shieldin complex subunit 2 first OB fold" evidence="4">
    <location>
        <begin position="422"/>
        <end position="557"/>
    </location>
</feature>
<feature type="transmembrane region" description="Helical" evidence="2">
    <location>
        <begin position="658"/>
        <end position="678"/>
    </location>
</feature>
<dbReference type="Pfam" id="PF15793">
    <property type="entry name" value="SHLD2_C"/>
    <property type="match status" value="1"/>
</dbReference>
<feature type="domain" description="Shieldin complex subunit 2 second OB fold" evidence="5">
    <location>
        <begin position="590"/>
        <end position="654"/>
    </location>
</feature>
<dbReference type="Bgee" id="ENSACAG00000014871">
    <property type="expression patterns" value="Expressed in adrenal gland and 12 other cell types or tissues"/>
</dbReference>
<dbReference type="GO" id="GO:0005634">
    <property type="term" value="C:nucleus"/>
    <property type="evidence" value="ECO:0000318"/>
    <property type="project" value="GO_Central"/>
</dbReference>
<gene>
    <name evidence="6" type="primary">SHLD2</name>
</gene>
<dbReference type="GO" id="GO:0015629">
    <property type="term" value="C:actin cytoskeleton"/>
    <property type="evidence" value="ECO:0007669"/>
    <property type="project" value="Ensembl"/>
</dbReference>
<name>A0A803TV88_ANOCA</name>
<evidence type="ECO:0000259" key="5">
    <source>
        <dbReference type="Pfam" id="PF22779"/>
    </source>
</evidence>
<dbReference type="Pfam" id="PF22779">
    <property type="entry name" value="OB_SHLD2_2nd"/>
    <property type="match status" value="1"/>
</dbReference>
<accession>A0A803TV88</accession>
<dbReference type="GO" id="GO:0045830">
    <property type="term" value="P:positive regulation of isotype switching"/>
    <property type="evidence" value="ECO:0007669"/>
    <property type="project" value="Ensembl"/>
</dbReference>
<evidence type="ECO:0000259" key="3">
    <source>
        <dbReference type="Pfam" id="PF15793"/>
    </source>
</evidence>
<dbReference type="Ensembl" id="ENSACAT00000042185.1">
    <property type="protein sequence ID" value="ENSACAP00000039128.1"/>
    <property type="gene ID" value="ENSACAG00000014871.4"/>
</dbReference>
<reference evidence="6" key="2">
    <citation type="submission" date="2025-08" db="UniProtKB">
        <authorList>
            <consortium name="Ensembl"/>
        </authorList>
    </citation>
    <scope>IDENTIFICATION</scope>
</reference>
<dbReference type="GO" id="GO:2000042">
    <property type="term" value="P:negative regulation of double-strand break repair via homologous recombination"/>
    <property type="evidence" value="ECO:0007669"/>
    <property type="project" value="Ensembl"/>
</dbReference>
<dbReference type="InterPro" id="IPR031589">
    <property type="entry name" value="SHLD2_C"/>
</dbReference>
<dbReference type="PANTHER" id="PTHR14495:SF2">
    <property type="entry name" value="SHIELDIN COMPLEX SUBUNIT 2"/>
    <property type="match status" value="1"/>
</dbReference>
<keyword evidence="2" id="KW-1133">Transmembrane helix</keyword>
<dbReference type="AlphaFoldDB" id="A0A803TV88"/>
<dbReference type="PANTHER" id="PTHR14495">
    <property type="entry name" value="SHIELDIN COMPLEX SUBUNIT 2"/>
    <property type="match status" value="1"/>
</dbReference>
<feature type="domain" description="Shieldin complex subunit 2 C-terminal" evidence="3">
    <location>
        <begin position="678"/>
        <end position="781"/>
    </location>
</feature>
<dbReference type="GO" id="GO:0005654">
    <property type="term" value="C:nucleoplasm"/>
    <property type="evidence" value="ECO:0007669"/>
    <property type="project" value="Ensembl"/>
</dbReference>
<evidence type="ECO:0000256" key="2">
    <source>
        <dbReference type="SAM" id="Phobius"/>
    </source>
</evidence>
<organism evidence="6 7">
    <name type="scientific">Anolis carolinensis</name>
    <name type="common">Green anole</name>
    <name type="synonym">American chameleon</name>
    <dbReference type="NCBI Taxonomy" id="28377"/>
    <lineage>
        <taxon>Eukaryota</taxon>
        <taxon>Metazoa</taxon>
        <taxon>Chordata</taxon>
        <taxon>Craniata</taxon>
        <taxon>Vertebrata</taxon>
        <taxon>Euteleostomi</taxon>
        <taxon>Lepidosauria</taxon>
        <taxon>Squamata</taxon>
        <taxon>Bifurcata</taxon>
        <taxon>Unidentata</taxon>
        <taxon>Episquamata</taxon>
        <taxon>Toxicofera</taxon>
        <taxon>Iguania</taxon>
        <taxon>Dactyloidae</taxon>
        <taxon>Anolis</taxon>
    </lineage>
</organism>
<evidence type="ECO:0000313" key="7">
    <source>
        <dbReference type="Proteomes" id="UP000001646"/>
    </source>
</evidence>
<dbReference type="Proteomes" id="UP000001646">
    <property type="component" value="Unplaced"/>
</dbReference>
<dbReference type="InterPro" id="IPR053944">
    <property type="entry name" value="SHLD2_OB2"/>
</dbReference>
<dbReference type="InParanoid" id="A0A803TV88"/>
<feature type="transmembrane region" description="Helical" evidence="2">
    <location>
        <begin position="486"/>
        <end position="512"/>
    </location>
</feature>
<reference evidence="6" key="1">
    <citation type="submission" date="2009-12" db="EMBL/GenBank/DDBJ databases">
        <title>The Genome Sequence of Anolis carolinensis (Green Anole Lizard).</title>
        <authorList>
            <consortium name="The Genome Sequencing Platform"/>
            <person name="Di Palma F."/>
            <person name="Alfoldi J."/>
            <person name="Heiman D."/>
            <person name="Young S."/>
            <person name="Grabherr M."/>
            <person name="Johnson J."/>
            <person name="Lander E.S."/>
            <person name="Lindblad-Toh K."/>
        </authorList>
    </citation>
    <scope>NUCLEOTIDE SEQUENCE [LARGE SCALE GENOMIC DNA]</scope>
    <source>
        <strain evidence="6">JBL SC #1</strain>
    </source>
</reference>
<keyword evidence="2" id="KW-0472">Membrane</keyword>
<dbReference type="GeneTree" id="ENSGT00390000003133"/>